<evidence type="ECO:0000256" key="5">
    <source>
        <dbReference type="ARBA" id="ARBA00023315"/>
    </source>
</evidence>
<dbReference type="InterPro" id="IPR001451">
    <property type="entry name" value="Hexapep"/>
</dbReference>
<comment type="similarity">
    <text evidence="1">Belongs to the transferase hexapeptide repeat family.</text>
</comment>
<sequence length="147" mass="15333">MNVYKWYAASRWLYLHHVPILPGIIKTGIRIIWGGVIPYQADIGKGTILGYQACGIVIHKRCVIGTGCHISQGVTIGGTSGLYEVPVLGENVQVGANAVIIGPVHVGSGSVIGAGAVVTRDIPPRSVAVGVPAKVVKTLEENETASI</sequence>
<dbReference type="SUPFAM" id="SSF51161">
    <property type="entry name" value="Trimeric LpxA-like enzymes"/>
    <property type="match status" value="1"/>
</dbReference>
<dbReference type="PIRSF" id="PIRSF000441">
    <property type="entry name" value="CysE"/>
    <property type="match status" value="1"/>
</dbReference>
<dbReference type="PANTHER" id="PTHR42811">
    <property type="entry name" value="SERINE ACETYLTRANSFERASE"/>
    <property type="match status" value="1"/>
</dbReference>
<dbReference type="GO" id="GO:0009001">
    <property type="term" value="F:serine O-acetyltransferase activity"/>
    <property type="evidence" value="ECO:0007669"/>
    <property type="project" value="InterPro"/>
</dbReference>
<accession>A0A369MN78</accession>
<name>A0A369MN78_EGGLN</name>
<evidence type="ECO:0000313" key="7">
    <source>
        <dbReference type="Proteomes" id="UP000253752"/>
    </source>
</evidence>
<reference evidence="6 7" key="1">
    <citation type="journal article" date="2018" name="Elife">
        <title>Discovery and characterization of a prevalent human gut bacterial enzyme sufficient for the inactivation of a family of plant toxins.</title>
        <authorList>
            <person name="Koppel N."/>
            <person name="Bisanz J.E."/>
            <person name="Pandelia M.E."/>
            <person name="Turnbaugh P.J."/>
            <person name="Balskus E.P."/>
        </authorList>
    </citation>
    <scope>NUCLEOTIDE SEQUENCE [LARGE SCALE GENOMIC DNA]</scope>
    <source>
        <strain evidence="6 7">MR1 #12</strain>
    </source>
</reference>
<keyword evidence="5" id="KW-0012">Acyltransferase</keyword>
<keyword evidence="4" id="KW-0677">Repeat</keyword>
<keyword evidence="3 6" id="KW-0808">Transferase</keyword>
<dbReference type="GO" id="GO:0005737">
    <property type="term" value="C:cytoplasm"/>
    <property type="evidence" value="ECO:0007669"/>
    <property type="project" value="InterPro"/>
</dbReference>
<dbReference type="Pfam" id="PF00132">
    <property type="entry name" value="Hexapep"/>
    <property type="match status" value="1"/>
</dbReference>
<dbReference type="CDD" id="cd03354">
    <property type="entry name" value="LbH_SAT"/>
    <property type="match status" value="1"/>
</dbReference>
<gene>
    <name evidence="6" type="ORF">C1872_13740</name>
</gene>
<evidence type="ECO:0000256" key="4">
    <source>
        <dbReference type="ARBA" id="ARBA00022737"/>
    </source>
</evidence>
<dbReference type="InterPro" id="IPR045304">
    <property type="entry name" value="LbH_SAT"/>
</dbReference>
<dbReference type="EMBL" id="PPTX01000026">
    <property type="protein sequence ID" value="RDB75758.1"/>
    <property type="molecule type" value="Genomic_DNA"/>
</dbReference>
<evidence type="ECO:0000256" key="3">
    <source>
        <dbReference type="ARBA" id="ARBA00022679"/>
    </source>
</evidence>
<dbReference type="Proteomes" id="UP000253752">
    <property type="component" value="Unassembled WGS sequence"/>
</dbReference>
<protein>
    <recommendedName>
        <fullName evidence="2">Serine acetyltransferase</fullName>
    </recommendedName>
</protein>
<proteinExistence type="inferred from homology"/>
<dbReference type="AlphaFoldDB" id="A0A369MN78"/>
<evidence type="ECO:0000256" key="2">
    <source>
        <dbReference type="ARBA" id="ARBA00018522"/>
    </source>
</evidence>
<dbReference type="Gene3D" id="2.160.10.10">
    <property type="entry name" value="Hexapeptide repeat proteins"/>
    <property type="match status" value="1"/>
</dbReference>
<evidence type="ECO:0000256" key="1">
    <source>
        <dbReference type="ARBA" id="ARBA00007274"/>
    </source>
</evidence>
<comment type="caution">
    <text evidence="6">The sequence shown here is derived from an EMBL/GenBank/DDBJ whole genome shotgun (WGS) entry which is preliminary data.</text>
</comment>
<dbReference type="RefSeq" id="WP_114516670.1">
    <property type="nucleotide sequence ID" value="NZ_JAQLCG010000004.1"/>
</dbReference>
<dbReference type="GO" id="GO:0006535">
    <property type="term" value="P:cysteine biosynthetic process from serine"/>
    <property type="evidence" value="ECO:0007669"/>
    <property type="project" value="InterPro"/>
</dbReference>
<evidence type="ECO:0000313" key="6">
    <source>
        <dbReference type="EMBL" id="RDB75758.1"/>
    </source>
</evidence>
<organism evidence="6 7">
    <name type="scientific">Eggerthella lenta</name>
    <name type="common">Eubacterium lentum</name>
    <dbReference type="NCBI Taxonomy" id="84112"/>
    <lineage>
        <taxon>Bacteria</taxon>
        <taxon>Bacillati</taxon>
        <taxon>Actinomycetota</taxon>
        <taxon>Coriobacteriia</taxon>
        <taxon>Eggerthellales</taxon>
        <taxon>Eggerthellaceae</taxon>
        <taxon>Eggerthella</taxon>
    </lineage>
</organism>
<dbReference type="InterPro" id="IPR005881">
    <property type="entry name" value="Ser_O-AcTrfase"/>
</dbReference>
<dbReference type="InterPro" id="IPR018357">
    <property type="entry name" value="Hexapep_transf_CS"/>
</dbReference>
<dbReference type="PROSITE" id="PS00101">
    <property type="entry name" value="HEXAPEP_TRANSFERASES"/>
    <property type="match status" value="1"/>
</dbReference>
<dbReference type="InterPro" id="IPR011004">
    <property type="entry name" value="Trimer_LpxA-like_sf"/>
</dbReference>